<evidence type="ECO:0000256" key="2">
    <source>
        <dbReference type="ARBA" id="ARBA00022485"/>
    </source>
</evidence>
<feature type="transmembrane region" description="Helical" evidence="7">
    <location>
        <begin position="475"/>
        <end position="503"/>
    </location>
</feature>
<evidence type="ECO:0000256" key="4">
    <source>
        <dbReference type="ARBA" id="ARBA00022737"/>
    </source>
</evidence>
<comment type="caution">
    <text evidence="9">The sequence shown here is derived from an EMBL/GenBank/DDBJ whole genome shotgun (WGS) entry which is preliminary data.</text>
</comment>
<keyword evidence="5" id="KW-0408">Iron</keyword>
<dbReference type="InterPro" id="IPR017900">
    <property type="entry name" value="4Fe4S_Fe_S_CS"/>
</dbReference>
<evidence type="ECO:0000256" key="6">
    <source>
        <dbReference type="ARBA" id="ARBA00023014"/>
    </source>
</evidence>
<dbReference type="SUPFAM" id="SSF54862">
    <property type="entry name" value="4Fe-4S ferredoxins"/>
    <property type="match status" value="1"/>
</dbReference>
<dbReference type="PROSITE" id="PS51379">
    <property type="entry name" value="4FE4S_FER_2"/>
    <property type="match status" value="2"/>
</dbReference>
<gene>
    <name evidence="9" type="ORF">JIN82_06635</name>
</gene>
<dbReference type="GO" id="GO:0019645">
    <property type="term" value="P:anaerobic electron transport chain"/>
    <property type="evidence" value="ECO:0007669"/>
    <property type="project" value="InterPro"/>
</dbReference>
<evidence type="ECO:0000256" key="1">
    <source>
        <dbReference type="ARBA" id="ARBA00004196"/>
    </source>
</evidence>
<dbReference type="RefSeq" id="WP_200310853.1">
    <property type="nucleotide sequence ID" value="NZ_JAENIM010000034.1"/>
</dbReference>
<feature type="transmembrane region" description="Helical" evidence="7">
    <location>
        <begin position="369"/>
        <end position="390"/>
    </location>
</feature>
<dbReference type="Pfam" id="PF13247">
    <property type="entry name" value="Fer4_11"/>
    <property type="match status" value="1"/>
</dbReference>
<keyword evidence="6" id="KW-0411">Iron-sulfur</keyword>
<dbReference type="InterPro" id="IPR007059">
    <property type="entry name" value="DmsC"/>
</dbReference>
<dbReference type="EMBL" id="JAENIM010000034">
    <property type="protein sequence ID" value="MBK1790829.1"/>
    <property type="molecule type" value="Genomic_DNA"/>
</dbReference>
<dbReference type="GO" id="GO:0030313">
    <property type="term" value="C:cell envelope"/>
    <property type="evidence" value="ECO:0007669"/>
    <property type="project" value="UniProtKB-SubCell"/>
</dbReference>
<feature type="transmembrane region" description="Helical" evidence="7">
    <location>
        <begin position="284"/>
        <end position="306"/>
    </location>
</feature>
<dbReference type="InterPro" id="IPR017896">
    <property type="entry name" value="4Fe4S_Fe-S-bd"/>
</dbReference>
<dbReference type="GO" id="GO:0046872">
    <property type="term" value="F:metal ion binding"/>
    <property type="evidence" value="ECO:0007669"/>
    <property type="project" value="UniProtKB-KW"/>
</dbReference>
<keyword evidence="7" id="KW-0812">Transmembrane</keyword>
<reference evidence="9" key="1">
    <citation type="submission" date="2021-01" db="EMBL/GenBank/DDBJ databases">
        <title>Modified the classification status of verrucomicrobia.</title>
        <authorList>
            <person name="Feng X."/>
        </authorList>
    </citation>
    <scope>NUCLEOTIDE SEQUENCE</scope>
    <source>
        <strain evidence="9">_KCTC 22039</strain>
    </source>
</reference>
<dbReference type="CDD" id="cd16371">
    <property type="entry name" value="DMSOR_beta_like"/>
    <property type="match status" value="1"/>
</dbReference>
<dbReference type="Gene3D" id="3.30.70.20">
    <property type="match status" value="2"/>
</dbReference>
<comment type="subcellular location">
    <subcellularLocation>
        <location evidence="1">Cell envelope</location>
    </subcellularLocation>
</comment>
<evidence type="ECO:0000256" key="3">
    <source>
        <dbReference type="ARBA" id="ARBA00022723"/>
    </source>
</evidence>
<keyword evidence="7" id="KW-1133">Transmembrane helix</keyword>
<evidence type="ECO:0000259" key="8">
    <source>
        <dbReference type="PROSITE" id="PS51379"/>
    </source>
</evidence>
<evidence type="ECO:0000313" key="9">
    <source>
        <dbReference type="EMBL" id="MBK1790829.1"/>
    </source>
</evidence>
<keyword evidence="10" id="KW-1185">Reference proteome</keyword>
<dbReference type="PROSITE" id="PS00198">
    <property type="entry name" value="4FE4S_FER_1"/>
    <property type="match status" value="1"/>
</dbReference>
<dbReference type="GO" id="GO:0051539">
    <property type="term" value="F:4 iron, 4 sulfur cluster binding"/>
    <property type="evidence" value="ECO:0007669"/>
    <property type="project" value="UniProtKB-KW"/>
</dbReference>
<keyword evidence="7" id="KW-0472">Membrane</keyword>
<dbReference type="PANTHER" id="PTHR43545">
    <property type="entry name" value="FORMATE DEHYDROGENASE, NITRATE-INDUCIBLE, IRON-SULFUR SUBUNIT"/>
    <property type="match status" value="1"/>
</dbReference>
<sequence>MSYSAEEPTNLIDDLLKEQQELTAIERFSQLHDRDALPAQEPYYKALMPGREPSAGEQYSFEVNLDACTGCKACVTACHNLNGLDQGEAWRDVGVLFGGTTIEPKVQTVTSACHHCADPGCMDGCPVLAYEKDEKTGIVRHLDDQCIGCQYCILKCPYEVPKYNKRLGIVRKCDMCIDRLAEGEAPACVQACPTEAIAIRIVKTDDMRERAKDPDHQMIAGAYNSIYTKPTTSFRSSQPLPTNMQAGDAHDITPEHTHGPLVSMLTLTQISIGMMAAAMIAGSYWLVVISLIIGGIGMASSVFHLGSPLGAWRSFLGLRKSWLSREIVVLGGWFPLAILYTAILTDSHFQLDLIPYQWLSWLPVPLDLLVGLATTATGLLGIFCSVMVYADTHREFWKLHRSGGRFFGSAAVSFFITLAVAGVPYMQLLAILTLASKLLFEAMSLIPAAQDKNISAKRSALIQLQPLARVLNCRLLLAATALLFLALPLSLFTGCLIVGLLIASELLERVLFFKSVVPLKMPGNISTQ</sequence>
<dbReference type="Proteomes" id="UP000624703">
    <property type="component" value="Unassembled WGS sequence"/>
</dbReference>
<dbReference type="InterPro" id="IPR051555">
    <property type="entry name" value="FDH_Electron_Transfer_Unit"/>
</dbReference>
<feature type="domain" description="4Fe-4S ferredoxin-type" evidence="8">
    <location>
        <begin position="137"/>
        <end position="166"/>
    </location>
</feature>
<evidence type="ECO:0000313" key="10">
    <source>
        <dbReference type="Proteomes" id="UP000624703"/>
    </source>
</evidence>
<proteinExistence type="predicted"/>
<protein>
    <submittedName>
        <fullName evidence="9">Dimethyl sulfoxide reductase anchor subunit</fullName>
    </submittedName>
</protein>
<dbReference type="PANTHER" id="PTHR43545:SF6">
    <property type="entry name" value="FORMATE DEHYDROGENASE, NITRATE-INDUCIBLE, IRON-SULFUR SUBUNIT"/>
    <property type="match status" value="1"/>
</dbReference>
<name>A0A8J7SIS2_9BACT</name>
<evidence type="ECO:0000256" key="7">
    <source>
        <dbReference type="SAM" id="Phobius"/>
    </source>
</evidence>
<feature type="transmembrane region" description="Helical" evidence="7">
    <location>
        <begin position="402"/>
        <end position="422"/>
    </location>
</feature>
<evidence type="ECO:0000256" key="5">
    <source>
        <dbReference type="ARBA" id="ARBA00023004"/>
    </source>
</evidence>
<dbReference type="AlphaFoldDB" id="A0A8J7SIS2"/>
<accession>A0A8J7SIS2</accession>
<dbReference type="GO" id="GO:0016020">
    <property type="term" value="C:membrane"/>
    <property type="evidence" value="ECO:0007669"/>
    <property type="project" value="InterPro"/>
</dbReference>
<keyword evidence="3" id="KW-0479">Metal-binding</keyword>
<feature type="transmembrane region" description="Helical" evidence="7">
    <location>
        <begin position="327"/>
        <end position="349"/>
    </location>
</feature>
<feature type="domain" description="4Fe-4S ferredoxin-type" evidence="8">
    <location>
        <begin position="59"/>
        <end position="89"/>
    </location>
</feature>
<dbReference type="Pfam" id="PF04976">
    <property type="entry name" value="DmsC"/>
    <property type="match status" value="1"/>
</dbReference>
<organism evidence="9 10">
    <name type="scientific">Persicirhabdus sediminis</name>
    <dbReference type="NCBI Taxonomy" id="454144"/>
    <lineage>
        <taxon>Bacteria</taxon>
        <taxon>Pseudomonadati</taxon>
        <taxon>Verrucomicrobiota</taxon>
        <taxon>Verrucomicrobiia</taxon>
        <taxon>Verrucomicrobiales</taxon>
        <taxon>Verrucomicrobiaceae</taxon>
        <taxon>Persicirhabdus</taxon>
    </lineage>
</organism>
<keyword evidence="2" id="KW-0004">4Fe-4S</keyword>
<keyword evidence="4" id="KW-0677">Repeat</keyword>